<accession>A0ABY1NAW7</accession>
<comment type="similarity">
    <text evidence="1">Belongs to the short-chain dehydrogenases/reductases (SDR) family.</text>
</comment>
<proteinExistence type="inferred from homology"/>
<dbReference type="PANTHER" id="PTHR44196">
    <property type="entry name" value="DEHYDROGENASE/REDUCTASE SDR FAMILY MEMBER 7B"/>
    <property type="match status" value="1"/>
</dbReference>
<gene>
    <name evidence="3" type="ORF">SAMN06265374_0690</name>
</gene>
<dbReference type="Proteomes" id="UP001157914">
    <property type="component" value="Unassembled WGS sequence"/>
</dbReference>
<dbReference type="PROSITE" id="PS00061">
    <property type="entry name" value="ADH_SHORT"/>
    <property type="match status" value="1"/>
</dbReference>
<keyword evidence="4" id="KW-1185">Reference proteome</keyword>
<dbReference type="InterPro" id="IPR002347">
    <property type="entry name" value="SDR_fam"/>
</dbReference>
<organism evidence="3 4">
    <name type="scientific">Roseibium denhamense</name>
    <dbReference type="NCBI Taxonomy" id="76305"/>
    <lineage>
        <taxon>Bacteria</taxon>
        <taxon>Pseudomonadati</taxon>
        <taxon>Pseudomonadota</taxon>
        <taxon>Alphaproteobacteria</taxon>
        <taxon>Hyphomicrobiales</taxon>
        <taxon>Stappiaceae</taxon>
        <taxon>Roseibium</taxon>
    </lineage>
</organism>
<dbReference type="EMBL" id="FXTT01000001">
    <property type="protein sequence ID" value="SMP05235.1"/>
    <property type="molecule type" value="Genomic_DNA"/>
</dbReference>
<comment type="caution">
    <text evidence="3">The sequence shown here is derived from an EMBL/GenBank/DDBJ whole genome shotgun (WGS) entry which is preliminary data.</text>
</comment>
<dbReference type="PRINTS" id="PR00081">
    <property type="entry name" value="GDHRDH"/>
</dbReference>
<dbReference type="Gene3D" id="3.40.50.720">
    <property type="entry name" value="NAD(P)-binding Rossmann-like Domain"/>
    <property type="match status" value="1"/>
</dbReference>
<evidence type="ECO:0000313" key="3">
    <source>
        <dbReference type="EMBL" id="SMP05235.1"/>
    </source>
</evidence>
<dbReference type="SUPFAM" id="SSF51735">
    <property type="entry name" value="NAD(P)-binding Rossmann-fold domains"/>
    <property type="match status" value="1"/>
</dbReference>
<evidence type="ECO:0000256" key="1">
    <source>
        <dbReference type="ARBA" id="ARBA00006484"/>
    </source>
</evidence>
<sequence>MQDSKTILITGGAIGLGKELTKAYAGQGHRVVICGRTETALQEMCGPHQNVVPICADLACPAGRRALVDAVYAGQRPLDLLIHNAAIQLPHDFQQQGGLLEQVETELAVNLLAPIELTLELLPLLKQSASPQVAFVTSALARVPKRSAPIYCATKAGLSIFTRALRYQLEGTGITVSEIVPDLLRTRMAAGRDLKALPVKEAARQIVKGLGKGETEIRLGRVAFLYTLHRLAPRFAYRLLKAS</sequence>
<keyword evidence="2" id="KW-0560">Oxidoreductase</keyword>
<evidence type="ECO:0000256" key="2">
    <source>
        <dbReference type="ARBA" id="ARBA00023002"/>
    </source>
</evidence>
<dbReference type="InterPro" id="IPR020904">
    <property type="entry name" value="Sc_DH/Rdtase_CS"/>
</dbReference>
<protein>
    <submittedName>
        <fullName evidence="3">Uncharacterized oxidoreductase</fullName>
    </submittedName>
</protein>
<dbReference type="PANTHER" id="PTHR44196:SF1">
    <property type="entry name" value="DEHYDROGENASE_REDUCTASE SDR FAMILY MEMBER 7B"/>
    <property type="match status" value="1"/>
</dbReference>
<dbReference type="RefSeq" id="WP_283404374.1">
    <property type="nucleotide sequence ID" value="NZ_BAAAEA010000001.1"/>
</dbReference>
<dbReference type="Pfam" id="PF00106">
    <property type="entry name" value="adh_short"/>
    <property type="match status" value="1"/>
</dbReference>
<name>A0ABY1NAW7_9HYPH</name>
<reference evidence="3 4" key="1">
    <citation type="submission" date="2017-05" db="EMBL/GenBank/DDBJ databases">
        <authorList>
            <person name="Varghese N."/>
            <person name="Submissions S."/>
        </authorList>
    </citation>
    <scope>NUCLEOTIDE SEQUENCE [LARGE SCALE GENOMIC DNA]</scope>
    <source>
        <strain evidence="3 4">DSM 15949</strain>
    </source>
</reference>
<dbReference type="InterPro" id="IPR036291">
    <property type="entry name" value="NAD(P)-bd_dom_sf"/>
</dbReference>
<evidence type="ECO:0000313" key="4">
    <source>
        <dbReference type="Proteomes" id="UP001157914"/>
    </source>
</evidence>